<evidence type="ECO:0000256" key="1">
    <source>
        <dbReference type="SAM" id="MobiDB-lite"/>
    </source>
</evidence>
<feature type="transmembrane region" description="Helical" evidence="2">
    <location>
        <begin position="194"/>
        <end position="218"/>
    </location>
</feature>
<keyword evidence="2" id="KW-1133">Transmembrane helix</keyword>
<reference evidence="3" key="1">
    <citation type="submission" date="2021-01" db="EMBL/GenBank/DDBJ databases">
        <authorList>
            <person name="Corre E."/>
            <person name="Pelletier E."/>
            <person name="Niang G."/>
            <person name="Scheremetjew M."/>
            <person name="Finn R."/>
            <person name="Kale V."/>
            <person name="Holt S."/>
            <person name="Cochrane G."/>
            <person name="Meng A."/>
            <person name="Brown T."/>
            <person name="Cohen L."/>
        </authorList>
    </citation>
    <scope>NUCLEOTIDE SEQUENCE</scope>
    <source>
        <strain evidence="3">CCMP2084</strain>
    </source>
</reference>
<accession>A0A7S2U6C5</accession>
<proteinExistence type="predicted"/>
<evidence type="ECO:0000256" key="2">
    <source>
        <dbReference type="SAM" id="Phobius"/>
    </source>
</evidence>
<dbReference type="EMBL" id="HBHQ01002638">
    <property type="protein sequence ID" value="CAD9809879.1"/>
    <property type="molecule type" value="Transcribed_RNA"/>
</dbReference>
<organism evidence="3">
    <name type="scientific">Attheya septentrionalis</name>
    <dbReference type="NCBI Taxonomy" id="420275"/>
    <lineage>
        <taxon>Eukaryota</taxon>
        <taxon>Sar</taxon>
        <taxon>Stramenopiles</taxon>
        <taxon>Ochrophyta</taxon>
        <taxon>Bacillariophyta</taxon>
        <taxon>Coscinodiscophyceae</taxon>
        <taxon>Chaetocerotophycidae</taxon>
        <taxon>Chaetocerotales</taxon>
        <taxon>Attheyaceae</taxon>
        <taxon>Attheya</taxon>
    </lineage>
</organism>
<feature type="transmembrane region" description="Helical" evidence="2">
    <location>
        <begin position="14"/>
        <end position="38"/>
    </location>
</feature>
<protein>
    <submittedName>
        <fullName evidence="3">Uncharacterized protein</fullName>
    </submittedName>
</protein>
<feature type="transmembrane region" description="Helical" evidence="2">
    <location>
        <begin position="224"/>
        <end position="246"/>
    </location>
</feature>
<dbReference type="AlphaFoldDB" id="A0A7S2U6C5"/>
<sequence>MAESNGDNVDQARLVLLLILAPLGISALWMLIWNVYYFGMKWNRFWRRYKKEGDVTTGRVVRRWKDEPECFQDDETGPVAANNSKSKSNSKSNIRNDGSKRHHVAIEYLTEDNTDWVTDAPVIQRIFNVAMTTGQMGIQGKPGIGTVTKESYHATGEFLVLVLPGLPHSGFPQMEVDNNVQTTTTMQLVSRQPWYFHVCSLILVVLLLYPCGIGIFFLDTRQQKVIAGIVTLCLYAILIPITCLVVRRQFRCFMDQSIHTLDFTNITD</sequence>
<feature type="compositionally biased region" description="Low complexity" evidence="1">
    <location>
        <begin position="82"/>
        <end position="93"/>
    </location>
</feature>
<keyword evidence="2" id="KW-0472">Membrane</keyword>
<evidence type="ECO:0000313" key="3">
    <source>
        <dbReference type="EMBL" id="CAD9809879.1"/>
    </source>
</evidence>
<name>A0A7S2U6C5_9STRA</name>
<feature type="region of interest" description="Disordered" evidence="1">
    <location>
        <begin position="72"/>
        <end position="97"/>
    </location>
</feature>
<keyword evidence="2" id="KW-0812">Transmembrane</keyword>
<gene>
    <name evidence="3" type="ORF">ASEP1449_LOCUS1702</name>
</gene>